<dbReference type="Pfam" id="PF09563">
    <property type="entry name" value="RE_LlaJI"/>
    <property type="match status" value="1"/>
</dbReference>
<reference evidence="1" key="1">
    <citation type="submission" date="2023-01" db="EMBL/GenBank/DDBJ databases">
        <title>Psychroserpens sp. MSW6 and Marinomonas sp. RSW2, isolated from seawater.</title>
        <authorList>
            <person name="Kristyanto S."/>
            <person name="Jung J."/>
            <person name="Kim J.M."/>
            <person name="Jeon C.O."/>
        </authorList>
    </citation>
    <scope>NUCLEOTIDE SEQUENCE</scope>
    <source>
        <strain evidence="1">RSW2</strain>
    </source>
</reference>
<protein>
    <submittedName>
        <fullName evidence="1">LlaJI family restriction endonuclease</fullName>
        <ecNumber evidence="1">3.1.21.-</ecNumber>
    </submittedName>
</protein>
<evidence type="ECO:0000313" key="2">
    <source>
        <dbReference type="Proteomes" id="UP001139522"/>
    </source>
</evidence>
<comment type="caution">
    <text evidence="1">The sequence shown here is derived from an EMBL/GenBank/DDBJ whole genome shotgun (WGS) entry which is preliminary data.</text>
</comment>
<dbReference type="EC" id="3.1.21.-" evidence="1"/>
<evidence type="ECO:0000313" key="1">
    <source>
        <dbReference type="EMBL" id="MDE8601472.1"/>
    </source>
</evidence>
<dbReference type="Proteomes" id="UP001139522">
    <property type="component" value="Unassembled WGS sequence"/>
</dbReference>
<dbReference type="EMBL" id="JAMZEG020000001">
    <property type="protein sequence ID" value="MDE8601472.1"/>
    <property type="molecule type" value="Genomic_DNA"/>
</dbReference>
<proteinExistence type="predicted"/>
<keyword evidence="2" id="KW-1185">Reference proteome</keyword>
<keyword evidence="1" id="KW-0255">Endonuclease</keyword>
<organism evidence="1 2">
    <name type="scientific">Marinomonas maritima</name>
    <dbReference type="NCBI Taxonomy" id="2940935"/>
    <lineage>
        <taxon>Bacteria</taxon>
        <taxon>Pseudomonadati</taxon>
        <taxon>Pseudomonadota</taxon>
        <taxon>Gammaproteobacteria</taxon>
        <taxon>Oceanospirillales</taxon>
        <taxon>Oceanospirillaceae</taxon>
        <taxon>Marinomonas</taxon>
    </lineage>
</organism>
<name>A0ABT5W9U3_9GAMM</name>
<dbReference type="GO" id="GO:0016787">
    <property type="term" value="F:hydrolase activity"/>
    <property type="evidence" value="ECO:0007669"/>
    <property type="project" value="UniProtKB-KW"/>
</dbReference>
<dbReference type="InterPro" id="IPR018579">
    <property type="entry name" value="Restrct_endonuc_II_LlaJI"/>
</dbReference>
<dbReference type="RefSeq" id="WP_255893654.1">
    <property type="nucleotide sequence ID" value="NZ_JAMZEG020000001.1"/>
</dbReference>
<gene>
    <name evidence="1" type="ORF">M3I01_000835</name>
</gene>
<sequence length="416" mass="47136">MESTVVYLKDRCLLSDVPKAVASKLSSARLLTTSGKKVCYCGLITVGNLTCVFLPRQTETSCSVSVKRNFSPALFKALRLYSQQSDRLNTSDDEGENLEGSEQLSLAYDLLSDYRMNGLYSRRDIHRKTNEGKPNWPRTVAKHQPYLSPSGPIYMDYEGSKSRNRTDSEASRIHAYLIQNLDVTYGEAFFGNTSFRDGGLTKPSTISKRYFLAILNGELQKLYSERDMKIFRMLIKLVKKVWGNTTTSRFIGTKSFHTIWEHMLKKVISGTINLNDKFSIPTYTNAQGKRFPAAQKGQRTDIIIHKEESNTFAIIDAKYYEATSLTTSPGWPDLVKQFFYAKAVESLYGSATIKNFFIFPGTESHFQSVLMADRKDESKTDEQYQEIDCVYINPSEVIEAYVTGGVLTDLSERLIT</sequence>
<accession>A0ABT5W9U3</accession>
<keyword evidence="1" id="KW-0378">Hydrolase</keyword>
<keyword evidence="1" id="KW-0540">Nuclease</keyword>
<dbReference type="GO" id="GO:0004519">
    <property type="term" value="F:endonuclease activity"/>
    <property type="evidence" value="ECO:0007669"/>
    <property type="project" value="UniProtKB-KW"/>
</dbReference>